<protein>
    <submittedName>
        <fullName evidence="1">Uncharacterized protein</fullName>
    </submittedName>
</protein>
<reference evidence="2" key="1">
    <citation type="submission" date="2021-06" db="EMBL/GenBank/DDBJ databases">
        <title>Identification of Pseudomonas cichorii causing bacterial leaf black spot of flue-cured tobacco, a new disease in China.</title>
        <authorList>
            <person name="Lu C.-H."/>
        </authorList>
    </citation>
    <scope>NUCLEOTIDE SEQUENCE [LARGE SCALE GENOMIC DNA]</scope>
    <source>
        <strain evidence="2">LJ2</strain>
    </source>
</reference>
<dbReference type="Proteomes" id="UP000683401">
    <property type="component" value="Chromosome"/>
</dbReference>
<accession>A0ABX8I3Q5</accession>
<organism evidence="1 2">
    <name type="scientific">Pseudomonas lijiangensis</name>
    <dbReference type="NCBI Taxonomy" id="2995658"/>
    <lineage>
        <taxon>Bacteria</taxon>
        <taxon>Pseudomonadati</taxon>
        <taxon>Pseudomonadota</taxon>
        <taxon>Gammaproteobacteria</taxon>
        <taxon>Pseudomonadales</taxon>
        <taxon>Pseudomonadaceae</taxon>
        <taxon>Pseudomonas</taxon>
    </lineage>
</organism>
<dbReference type="RefSeq" id="WP_198728923.1">
    <property type="nucleotide sequence ID" value="NZ_CP076668.1"/>
</dbReference>
<evidence type="ECO:0000313" key="2">
    <source>
        <dbReference type="Proteomes" id="UP000683401"/>
    </source>
</evidence>
<proteinExistence type="predicted"/>
<sequence>MSQLVGQLIKTLSLLGFDRGANHRFLPFNTVLVRHWRFMSHFLWLALLHYAKSVPVLQLAQ</sequence>
<name>A0ABX8I3Q5_9PSED</name>
<gene>
    <name evidence="1" type="ORF">KQP88_10945</name>
</gene>
<dbReference type="EMBL" id="CP076668">
    <property type="protein sequence ID" value="QWU85783.1"/>
    <property type="molecule type" value="Genomic_DNA"/>
</dbReference>
<keyword evidence="2" id="KW-1185">Reference proteome</keyword>
<evidence type="ECO:0000313" key="1">
    <source>
        <dbReference type="EMBL" id="QWU85783.1"/>
    </source>
</evidence>